<sequence>MSRRKLLLEALALDFLLLFHQGKSNVFFFSNLNKNIIKRLKNNVLIFCYKNG</sequence>
<keyword evidence="2" id="KW-1185">Reference proteome</keyword>
<evidence type="ECO:0000313" key="1">
    <source>
        <dbReference type="EMBL" id="BDU50635.1"/>
    </source>
</evidence>
<dbReference type="KEGG" id="haby:HLVA_12040"/>
<organism evidence="1 2">
    <name type="scientific">Haliovirga abyssi</name>
    <dbReference type="NCBI Taxonomy" id="2996794"/>
    <lineage>
        <taxon>Bacteria</taxon>
        <taxon>Fusobacteriati</taxon>
        <taxon>Fusobacteriota</taxon>
        <taxon>Fusobacteriia</taxon>
        <taxon>Fusobacteriales</taxon>
        <taxon>Haliovirgaceae</taxon>
        <taxon>Haliovirga</taxon>
    </lineage>
</organism>
<dbReference type="EMBL" id="AP027059">
    <property type="protein sequence ID" value="BDU50635.1"/>
    <property type="molecule type" value="Genomic_DNA"/>
</dbReference>
<accession>A0AAU9DBJ7</accession>
<gene>
    <name evidence="1" type="ORF">HLVA_12040</name>
</gene>
<protein>
    <submittedName>
        <fullName evidence="1">Uncharacterized protein</fullName>
    </submittedName>
</protein>
<proteinExistence type="predicted"/>
<dbReference type="Proteomes" id="UP001321582">
    <property type="component" value="Chromosome"/>
</dbReference>
<reference evidence="1 2" key="1">
    <citation type="submission" date="2022-11" db="EMBL/GenBank/DDBJ databases">
        <title>Haliovirga abyssi gen. nov., sp. nov., a mesophilic fermentative bacterium isolated from the Iheya North hydrothermal field and the proposal of Haliovirgaceae fam. nov.</title>
        <authorList>
            <person name="Miyazaki U."/>
            <person name="Tame A."/>
            <person name="Miyazaki J."/>
            <person name="Takai K."/>
            <person name="Sawayama S."/>
            <person name="Kitajima M."/>
            <person name="Okamoto A."/>
            <person name="Nakagawa S."/>
        </authorList>
    </citation>
    <scope>NUCLEOTIDE SEQUENCE [LARGE SCALE GENOMIC DNA]</scope>
    <source>
        <strain evidence="1 2">IC12</strain>
    </source>
</reference>
<dbReference type="AlphaFoldDB" id="A0AAU9DBJ7"/>
<evidence type="ECO:0000313" key="2">
    <source>
        <dbReference type="Proteomes" id="UP001321582"/>
    </source>
</evidence>
<name>A0AAU9DBJ7_9FUSO</name>